<dbReference type="RefSeq" id="WP_133639593.1">
    <property type="nucleotide sequence ID" value="NZ_SNZV01000003.1"/>
</dbReference>
<dbReference type="PROSITE" id="PS51257">
    <property type="entry name" value="PROKAR_LIPOPROTEIN"/>
    <property type="match status" value="1"/>
</dbReference>
<keyword evidence="3" id="KW-1185">Reference proteome</keyword>
<accession>A0A4R7D0Q9</accession>
<protein>
    <recommendedName>
        <fullName evidence="4">DUF4292 domain-containing protein</fullName>
    </recommendedName>
</protein>
<evidence type="ECO:0008006" key="4">
    <source>
        <dbReference type="Google" id="ProtNLM"/>
    </source>
</evidence>
<sequence>MRFLIFSVVLIVSFSSCGTYKFPNAVGVRESTQQELNSYYVDTTQTYVYRFNMQAFKQAQNGNLLIETQAPEIHRIAMISDFGQTLFDISIYPDRYDLHYAMPDLNKKLLLREVTDIFRTLTARRYAQSALLFMDKQHFPVYEVDHTYYTLKERHVAQILRTKAGKERFTIEFLDVDQRIAEAIRVTHAKYPITLDFKLDRKQSNL</sequence>
<feature type="signal peptide" evidence="1">
    <location>
        <begin position="1"/>
        <end position="21"/>
    </location>
</feature>
<feature type="chain" id="PRO_5020356967" description="DUF4292 domain-containing protein" evidence="1">
    <location>
        <begin position="22"/>
        <end position="206"/>
    </location>
</feature>
<name>A0A4R7D0Q9_9SPHI</name>
<evidence type="ECO:0000256" key="1">
    <source>
        <dbReference type="SAM" id="SignalP"/>
    </source>
</evidence>
<dbReference type="OrthoDB" id="1043955at2"/>
<comment type="caution">
    <text evidence="2">The sequence shown here is derived from an EMBL/GenBank/DDBJ whole genome shotgun (WGS) entry which is preliminary data.</text>
</comment>
<dbReference type="EMBL" id="SNZV01000003">
    <property type="protein sequence ID" value="TDS14529.1"/>
    <property type="molecule type" value="Genomic_DNA"/>
</dbReference>
<dbReference type="AlphaFoldDB" id="A0A4R7D0Q9"/>
<evidence type="ECO:0000313" key="3">
    <source>
        <dbReference type="Proteomes" id="UP000294752"/>
    </source>
</evidence>
<evidence type="ECO:0000313" key="2">
    <source>
        <dbReference type="EMBL" id="TDS14529.1"/>
    </source>
</evidence>
<proteinExistence type="predicted"/>
<reference evidence="2 3" key="1">
    <citation type="submission" date="2019-03" db="EMBL/GenBank/DDBJ databases">
        <title>Genomic Encyclopedia of Type Strains, Phase III (KMG-III): the genomes of soil and plant-associated and newly described type strains.</title>
        <authorList>
            <person name="Whitman W."/>
        </authorList>
    </citation>
    <scope>NUCLEOTIDE SEQUENCE [LARGE SCALE GENOMIC DNA]</scope>
    <source>
        <strain evidence="2 3">CGMCC 1.12801</strain>
    </source>
</reference>
<keyword evidence="1" id="KW-0732">Signal</keyword>
<dbReference type="Proteomes" id="UP000294752">
    <property type="component" value="Unassembled WGS sequence"/>
</dbReference>
<gene>
    <name evidence="2" type="ORF">B0I21_10322</name>
</gene>
<organism evidence="2 3">
    <name type="scientific">Sphingobacterium paludis</name>
    <dbReference type="NCBI Taxonomy" id="1476465"/>
    <lineage>
        <taxon>Bacteria</taxon>
        <taxon>Pseudomonadati</taxon>
        <taxon>Bacteroidota</taxon>
        <taxon>Sphingobacteriia</taxon>
        <taxon>Sphingobacteriales</taxon>
        <taxon>Sphingobacteriaceae</taxon>
        <taxon>Sphingobacterium</taxon>
    </lineage>
</organism>